<evidence type="ECO:0000313" key="3">
    <source>
        <dbReference type="Proteomes" id="UP001214553"/>
    </source>
</evidence>
<dbReference type="Proteomes" id="UP001214553">
    <property type="component" value="Chromosome"/>
</dbReference>
<feature type="domain" description="N-acetyltransferase" evidence="1">
    <location>
        <begin position="25"/>
        <end position="201"/>
    </location>
</feature>
<gene>
    <name evidence="2" type="ORF">PU630_08855</name>
</gene>
<accession>A0ABY8BX08</accession>
<dbReference type="Gene3D" id="3.40.630.30">
    <property type="match status" value="1"/>
</dbReference>
<dbReference type="PROSITE" id="PS51186">
    <property type="entry name" value="GNAT"/>
    <property type="match status" value="1"/>
</dbReference>
<dbReference type="InterPro" id="IPR000182">
    <property type="entry name" value="GNAT_dom"/>
</dbReference>
<reference evidence="2 3" key="1">
    <citation type="submission" date="2023-03" db="EMBL/GenBank/DDBJ databases">
        <title>Genome sequence of Microbacterium sp. KACC 23027.</title>
        <authorList>
            <person name="Kim S."/>
            <person name="Heo J."/>
            <person name="Kwon S.-W."/>
        </authorList>
    </citation>
    <scope>NUCLEOTIDE SEQUENCE [LARGE SCALE GENOMIC DNA]</scope>
    <source>
        <strain evidence="2 3">KACC 23027</strain>
    </source>
</reference>
<sequence length="370" mass="41211">MTDTITPPQIRVPDGVELRRLVIPQTLDAADAADFVEMVRVRNAVYREINGNDDDANTPDEILPNYQDQKYEQNLLWLLLRDGMVVGRAILTLPGEEGSRVAFVNIEMMRDAWGHGVGSAAAALLEQAAADAGRTVLQAWAMHTGEEGDRLTPPTGFGTVPLDHTARFLQRRGYRLEQIERKSALELNAQTHARVDELLAQAQRAAVGYRIVQWTAPTPAEHIDGYGLMKERMITDAPAAGIEFDEEVWDAARIADHEKPYLASRRTLHVTAAQHVESGELVAFNELVIGADRTETTHQEDTLVRADHRGHRLGMLVKCSALHDWRDFAPESPRVVTYNAEENRPMLDINEAIGFVPVSYNGAWKKVLTA</sequence>
<evidence type="ECO:0000313" key="2">
    <source>
        <dbReference type="EMBL" id="WEG07381.1"/>
    </source>
</evidence>
<dbReference type="RefSeq" id="WP_275276720.1">
    <property type="nucleotide sequence ID" value="NZ_CP119108.1"/>
</dbReference>
<proteinExistence type="predicted"/>
<dbReference type="Pfam" id="PF00583">
    <property type="entry name" value="Acetyltransf_1"/>
    <property type="match status" value="1"/>
</dbReference>
<dbReference type="EMBL" id="CP119108">
    <property type="protein sequence ID" value="WEG07381.1"/>
    <property type="molecule type" value="Genomic_DNA"/>
</dbReference>
<keyword evidence="3" id="KW-1185">Reference proteome</keyword>
<dbReference type="SUPFAM" id="SSF55729">
    <property type="entry name" value="Acyl-CoA N-acyltransferases (Nat)"/>
    <property type="match status" value="2"/>
</dbReference>
<protein>
    <submittedName>
        <fullName evidence="2">GNAT family N-acetyltransferase</fullName>
    </submittedName>
</protein>
<name>A0ABY8BX08_9MICO</name>
<organism evidence="2 3">
    <name type="scientific">Microbacterium horticulturae</name>
    <dbReference type="NCBI Taxonomy" id="3028316"/>
    <lineage>
        <taxon>Bacteria</taxon>
        <taxon>Bacillati</taxon>
        <taxon>Actinomycetota</taxon>
        <taxon>Actinomycetes</taxon>
        <taxon>Micrococcales</taxon>
        <taxon>Microbacteriaceae</taxon>
        <taxon>Microbacterium</taxon>
    </lineage>
</organism>
<dbReference type="InterPro" id="IPR016181">
    <property type="entry name" value="Acyl_CoA_acyltransferase"/>
</dbReference>
<evidence type="ECO:0000259" key="1">
    <source>
        <dbReference type="PROSITE" id="PS51186"/>
    </source>
</evidence>